<sequence>MIDIRIPKEIRNYKEKIYFGLNLRQLICVGIAIAINIPLYWYGRKVLGDDFTSWLVILTAIPLMAIGFVQYNGMNFEELLIAIINFEILTPQKRNYKVNNFFEIMDGYILKEESKNKVAKLKGMKKIDIKKI</sequence>
<feature type="transmembrane region" description="Helical" evidence="1">
    <location>
        <begin position="53"/>
        <end position="71"/>
    </location>
</feature>
<keyword evidence="1" id="KW-0472">Membrane</keyword>
<geneLocation type="plasmid" evidence="3">
    <name>pCDC3897</name>
</geneLocation>
<geneLocation type="plasmid" evidence="2">
    <name>pCDC5900</name>
</geneLocation>
<reference evidence="2" key="1">
    <citation type="journal article" date="2014" name="Genome Biol. Evol.">
        <title>Three classes of plasmid (47-63 kb) carry the type B neurotoxin gene cluster of group II Clostridium botulinum.</title>
        <authorList>
            <person name="Carter A.T."/>
            <person name="Austin J.W."/>
            <person name="Weedmark K.A."/>
            <person name="Corbett C."/>
            <person name="Peck M.W."/>
        </authorList>
    </citation>
    <scope>NUCLEOTIDE SEQUENCE</scope>
    <source>
        <strain evidence="3">CDC3897</strain>
        <strain evidence="2">CDC5900</strain>
        <plasmid evidence="3">pCDC3897</plasmid>
        <plasmid evidence="2">pCDC5900</plasmid>
    </source>
</reference>
<protein>
    <submittedName>
        <fullName evidence="2">Uncharacterized protein</fullName>
    </submittedName>
</protein>
<keyword evidence="2" id="KW-0614">Plasmid</keyword>
<dbReference type="EMBL" id="KJ776580">
    <property type="protein sequence ID" value="AIW54732.1"/>
    <property type="molecule type" value="Genomic_DNA"/>
</dbReference>
<accession>A0A0A0V021</accession>
<feature type="transmembrane region" description="Helical" evidence="1">
    <location>
        <begin position="21"/>
        <end position="41"/>
    </location>
</feature>
<dbReference type="RefSeq" id="WP_172685586.1">
    <property type="nucleotide sequence ID" value="NZ_KJ776578.1"/>
</dbReference>
<keyword evidence="1" id="KW-0812">Transmembrane</keyword>
<dbReference type="AlphaFoldDB" id="A0A0A0V021"/>
<name>A0A0A0V021_CLOBO</name>
<proteinExistence type="predicted"/>
<dbReference type="EMBL" id="KJ776582">
    <property type="protein sequence ID" value="AIW54862.1"/>
    <property type="molecule type" value="Genomic_DNA"/>
</dbReference>
<keyword evidence="1" id="KW-1133">Transmembrane helix</keyword>
<organism evidence="2">
    <name type="scientific">Clostridium botulinum</name>
    <dbReference type="NCBI Taxonomy" id="1491"/>
    <lineage>
        <taxon>Bacteria</taxon>
        <taxon>Bacillati</taxon>
        <taxon>Bacillota</taxon>
        <taxon>Clostridia</taxon>
        <taxon>Eubacteriales</taxon>
        <taxon>Clostridiaceae</taxon>
        <taxon>Clostridium</taxon>
    </lineage>
</organism>
<dbReference type="Pfam" id="PF12666">
    <property type="entry name" value="PrgI"/>
    <property type="match status" value="1"/>
</dbReference>
<dbReference type="InterPro" id="IPR024414">
    <property type="entry name" value="Uncharacterised_PrgI"/>
</dbReference>
<evidence type="ECO:0000313" key="2">
    <source>
        <dbReference type="EMBL" id="AIW54732.1"/>
    </source>
</evidence>
<evidence type="ECO:0000313" key="3">
    <source>
        <dbReference type="EMBL" id="AIW54862.1"/>
    </source>
</evidence>
<evidence type="ECO:0000256" key="1">
    <source>
        <dbReference type="SAM" id="Phobius"/>
    </source>
</evidence>